<keyword evidence="1" id="KW-0812">Transmembrane</keyword>
<geneLocation type="mitochondrion" evidence="2"/>
<dbReference type="EMBL" id="MZ333274">
    <property type="protein sequence ID" value="WXH77239.1"/>
    <property type="molecule type" value="Genomic_DNA"/>
</dbReference>
<protein>
    <submittedName>
        <fullName evidence="2">ATP synthase F0 subunit 8</fullName>
    </submittedName>
</protein>
<sequence length="50" mass="6410">MPQMSPLWWVFLSLFFFFFFFLVLSIIYFVSFSFSFDHLYFSVNHFFWLW</sequence>
<evidence type="ECO:0000313" key="2">
    <source>
        <dbReference type="EMBL" id="WXH77239.1"/>
    </source>
</evidence>
<keyword evidence="1" id="KW-1133">Transmembrane helix</keyword>
<keyword evidence="2" id="KW-0496">Mitochondrion</keyword>
<evidence type="ECO:0000256" key="1">
    <source>
        <dbReference type="SAM" id="Phobius"/>
    </source>
</evidence>
<reference evidence="2" key="2">
    <citation type="submission" date="2024-06" db="EMBL/GenBank/DDBJ databases">
        <title>Expending Complete Mitogenomes of Ledrinae and Compositional heterogeneity effect on the phylogenetic inferences of paraphyletic family: Cicadellidae (Hemiptera: Cicadomorpha).</title>
        <authorList>
            <person name="Huang W."/>
            <person name="Yu T."/>
            <person name="Zhang Y."/>
        </authorList>
    </citation>
    <scope>NUCLEOTIDE SEQUENCE</scope>
</reference>
<gene>
    <name evidence="2" type="primary">ATP8</name>
</gene>
<proteinExistence type="predicted"/>
<dbReference type="AlphaFoldDB" id="A0AAU6PBW8"/>
<keyword evidence="1" id="KW-0472">Membrane</keyword>
<reference evidence="2" key="1">
    <citation type="submission" date="2021-06" db="EMBL/GenBank/DDBJ databases">
        <authorList>
            <consortium name="Expending Complete Mitogenomes of Ledrinae and Compositional heterogeneity effect on the phylogenetic inferences of paraphyletic family: Cicadellidae (Hemiptera: Cicadomorpha)"/>
            <person name="Huang W."/>
            <person name="Yu T."/>
            <person name="Zhang Y."/>
        </authorList>
    </citation>
    <scope>NUCLEOTIDE SEQUENCE</scope>
</reference>
<feature type="transmembrane region" description="Helical" evidence="1">
    <location>
        <begin position="6"/>
        <end position="30"/>
    </location>
</feature>
<accession>A0AAU6PBW8</accession>
<name>A0AAU6PBW8_9HEMI</name>
<organism evidence="2">
    <name type="scientific">Complanledra complana</name>
    <dbReference type="NCBI Taxonomy" id="3078487"/>
    <lineage>
        <taxon>Eukaryota</taxon>
        <taxon>Metazoa</taxon>
        <taxon>Ecdysozoa</taxon>
        <taxon>Arthropoda</taxon>
        <taxon>Hexapoda</taxon>
        <taxon>Insecta</taxon>
        <taxon>Pterygota</taxon>
        <taxon>Neoptera</taxon>
        <taxon>Paraneoptera</taxon>
        <taxon>Hemiptera</taxon>
        <taxon>Auchenorrhyncha</taxon>
        <taxon>Membracoidea</taxon>
        <taxon>Cicadellidae</taxon>
        <taxon>Ledrinae</taxon>
        <taxon>Complanledra</taxon>
    </lineage>
</organism>